<dbReference type="Proteomes" id="UP001583186">
    <property type="component" value="Unassembled WGS sequence"/>
</dbReference>
<keyword evidence="5" id="KW-0472">Membrane</keyword>
<keyword evidence="1" id="KW-0677">Repeat</keyword>
<dbReference type="PANTHER" id="PTHR24166:SF48">
    <property type="entry name" value="PROTEIN VAPYRIN"/>
    <property type="match status" value="1"/>
</dbReference>
<accession>A0ABR3ZJY9</accession>
<dbReference type="SUPFAM" id="SSF48403">
    <property type="entry name" value="Ankyrin repeat"/>
    <property type="match status" value="1"/>
</dbReference>
<dbReference type="Pfam" id="PF00023">
    <property type="entry name" value="Ank"/>
    <property type="match status" value="1"/>
</dbReference>
<keyword evidence="2 3" id="KW-0040">ANK repeat</keyword>
<proteinExistence type="predicted"/>
<organism evidence="6 7">
    <name type="scientific">Sporothrix stenoceras</name>
    <dbReference type="NCBI Taxonomy" id="5173"/>
    <lineage>
        <taxon>Eukaryota</taxon>
        <taxon>Fungi</taxon>
        <taxon>Dikarya</taxon>
        <taxon>Ascomycota</taxon>
        <taxon>Pezizomycotina</taxon>
        <taxon>Sordariomycetes</taxon>
        <taxon>Sordariomycetidae</taxon>
        <taxon>Ophiostomatales</taxon>
        <taxon>Ophiostomataceae</taxon>
        <taxon>Sporothrix</taxon>
    </lineage>
</organism>
<dbReference type="PROSITE" id="PS50297">
    <property type="entry name" value="ANK_REP_REGION"/>
    <property type="match status" value="1"/>
</dbReference>
<dbReference type="Gene3D" id="1.25.40.20">
    <property type="entry name" value="Ankyrin repeat-containing domain"/>
    <property type="match status" value="1"/>
</dbReference>
<dbReference type="InterPro" id="IPR002110">
    <property type="entry name" value="Ankyrin_rpt"/>
</dbReference>
<evidence type="ECO:0000256" key="1">
    <source>
        <dbReference type="ARBA" id="ARBA00022737"/>
    </source>
</evidence>
<reference evidence="6 7" key="1">
    <citation type="journal article" date="2024" name="IMA Fungus">
        <title>IMA Genome - F19 : A genome assembly and annotation guide to empower mycologists, including annotated draft genome sequences of Ceratocystis pirilliformis, Diaporthe australafricana, Fusarium ophioides, Paecilomyces lecythidis, and Sporothrix stenoceras.</title>
        <authorList>
            <person name="Aylward J."/>
            <person name="Wilson A.M."/>
            <person name="Visagie C.M."/>
            <person name="Spraker J."/>
            <person name="Barnes I."/>
            <person name="Buitendag C."/>
            <person name="Ceriani C."/>
            <person name="Del Mar Angel L."/>
            <person name="du Plessis D."/>
            <person name="Fuchs T."/>
            <person name="Gasser K."/>
            <person name="Kramer D."/>
            <person name="Li W."/>
            <person name="Munsamy K."/>
            <person name="Piso A."/>
            <person name="Price J.L."/>
            <person name="Sonnekus B."/>
            <person name="Thomas C."/>
            <person name="van der Nest A."/>
            <person name="van Dijk A."/>
            <person name="van Heerden A."/>
            <person name="van Vuuren N."/>
            <person name="Yilmaz N."/>
            <person name="Duong T.A."/>
            <person name="van der Merwe N.A."/>
            <person name="Wingfield M.J."/>
            <person name="Wingfield B.D."/>
        </authorList>
    </citation>
    <scope>NUCLEOTIDE SEQUENCE [LARGE SCALE GENOMIC DNA]</scope>
    <source>
        <strain evidence="6 7">CMW 5346</strain>
    </source>
</reference>
<keyword evidence="7" id="KW-1185">Reference proteome</keyword>
<evidence type="ECO:0000256" key="5">
    <source>
        <dbReference type="SAM" id="Phobius"/>
    </source>
</evidence>
<feature type="compositionally biased region" description="Basic and acidic residues" evidence="4">
    <location>
        <begin position="147"/>
        <end position="164"/>
    </location>
</feature>
<evidence type="ECO:0000256" key="2">
    <source>
        <dbReference type="ARBA" id="ARBA00023043"/>
    </source>
</evidence>
<dbReference type="SMART" id="SM00248">
    <property type="entry name" value="ANK"/>
    <property type="match status" value="3"/>
</dbReference>
<dbReference type="InterPro" id="IPR050889">
    <property type="entry name" value="Dendritic_Spine_Reg/Scaffold"/>
</dbReference>
<evidence type="ECO:0000256" key="3">
    <source>
        <dbReference type="PROSITE-ProRule" id="PRU00023"/>
    </source>
</evidence>
<evidence type="ECO:0000256" key="4">
    <source>
        <dbReference type="SAM" id="MobiDB-lite"/>
    </source>
</evidence>
<protein>
    <recommendedName>
        <fullName evidence="8">Ankyrin repeat protein</fullName>
    </recommendedName>
</protein>
<dbReference type="InterPro" id="IPR036770">
    <property type="entry name" value="Ankyrin_rpt-contain_sf"/>
</dbReference>
<feature type="transmembrane region" description="Helical" evidence="5">
    <location>
        <begin position="531"/>
        <end position="554"/>
    </location>
</feature>
<feature type="repeat" description="ANK" evidence="3">
    <location>
        <begin position="208"/>
        <end position="240"/>
    </location>
</feature>
<dbReference type="PROSITE" id="PS50088">
    <property type="entry name" value="ANK_REPEAT"/>
    <property type="match status" value="1"/>
</dbReference>
<dbReference type="EMBL" id="JAWCUI010000008">
    <property type="protein sequence ID" value="KAL1900976.1"/>
    <property type="molecule type" value="Genomic_DNA"/>
</dbReference>
<evidence type="ECO:0000313" key="7">
    <source>
        <dbReference type="Proteomes" id="UP001583186"/>
    </source>
</evidence>
<gene>
    <name evidence="6" type="ORF">Sste5346_002039</name>
</gene>
<feature type="transmembrane region" description="Helical" evidence="5">
    <location>
        <begin position="561"/>
        <end position="580"/>
    </location>
</feature>
<feature type="region of interest" description="Disordered" evidence="4">
    <location>
        <begin position="133"/>
        <end position="209"/>
    </location>
</feature>
<keyword evidence="5" id="KW-0812">Transmembrane</keyword>
<sequence length="585" mass="65336">MEDGDPTLPMYAAVDDNDMVAWIDRMAARADELQLPLTHPRFNSQIVWIKTNGVTTGRRWAGTGPYLKPREDGTLPDAEPDVIEALIRSECAASLLMEQKVIIETFFRLVRMGQTGLVTQCVQKGLVSPDVTDGRGYENMYSMQYDPEEKKREEREKKQKEKEKKAAKKKSRGWFSKKAEDEDTTPEPVDPASRAPPLTSANRGDPWNGTTPLLTAVDAGDAAMVRVLVNLGADINRMARPPELHRAKDAQPQFLYRRARGMDDELDRRVRRTPLMLAAAQGRIALAKLFYEELKADDSLTAPDGYHALRLAAEGRHREIVEMLPARRGGAWLRFATRHGHAMKRIAKAGRSIVWFTTTIGKIVVWYLPKYLLYVLPKELIVMPLGRLGRYLWQHRAEILPAIGHFLVKLPKTIWMGVRGLGEILVDVAKGLADMTVTFVKRIPKLLAVAGQWIVATLKTVAGAIAHVAGRALSAIHTALAAVANWFRTITLADVVRGFEAVASAIFIGLPQAVWKCVLLLGEYSLKSLQVMFGSLASIIYFIGLCLFHIAIFVPRQLWRILTAIGSYFGGAFHEVIVWFNPKSV</sequence>
<evidence type="ECO:0000313" key="6">
    <source>
        <dbReference type="EMBL" id="KAL1900976.1"/>
    </source>
</evidence>
<comment type="caution">
    <text evidence="6">The sequence shown here is derived from an EMBL/GenBank/DDBJ whole genome shotgun (WGS) entry which is preliminary data.</text>
</comment>
<evidence type="ECO:0008006" key="8">
    <source>
        <dbReference type="Google" id="ProtNLM"/>
    </source>
</evidence>
<dbReference type="PANTHER" id="PTHR24166">
    <property type="entry name" value="ROLLING PEBBLES, ISOFORM B"/>
    <property type="match status" value="1"/>
</dbReference>
<keyword evidence="5" id="KW-1133">Transmembrane helix</keyword>
<name>A0ABR3ZJY9_9PEZI</name>